<sequence>MIAVAVILGALSHASAVFAPVVFALFLIALSWPMQRWLQRRLPRLIALVISILVLFVTFFGFASIIVWGFSRVGRWAVANMGLFQALYDQMTAGLEEHGIAVAGLWADHFNVGLLFGVMQRVTGQLNTTLSFWVIVLVYVILGLLEVDRAGDRIRTLSNLNAVRMLIEGGAETAAKVRRYMAVRTLMSVLTGLLFWIFASLFELPLAREWGVIAFALNYIPIIGPFTATLFPTVLAMVKFGSWEAMAVVFASLNGIQFLSGSYIEPRVSGTALAMSPFVVLFSIFLWTYLWGLSGTFLGVPIAFTTLTLCAYHPSTRWLTILFGSQDVKSHPSRIAADLQDDPAR</sequence>
<dbReference type="InterPro" id="IPR002549">
    <property type="entry name" value="AI-2E-like"/>
</dbReference>
<feature type="transmembrane region" description="Helical" evidence="8">
    <location>
        <begin position="245"/>
        <end position="264"/>
    </location>
</feature>
<proteinExistence type="inferred from homology"/>
<feature type="transmembrane region" description="Helical" evidence="8">
    <location>
        <begin position="6"/>
        <end position="33"/>
    </location>
</feature>
<dbReference type="Proteomes" id="UP000019486">
    <property type="component" value="Unassembled WGS sequence"/>
</dbReference>
<keyword evidence="7 8" id="KW-0472">Membrane</keyword>
<comment type="subcellular location">
    <subcellularLocation>
        <location evidence="1">Cell membrane</location>
        <topology evidence="1">Multi-pass membrane protein</topology>
    </subcellularLocation>
</comment>
<dbReference type="PANTHER" id="PTHR21716">
    <property type="entry name" value="TRANSMEMBRANE PROTEIN"/>
    <property type="match status" value="1"/>
</dbReference>
<keyword evidence="4" id="KW-1003">Cell membrane</keyword>
<keyword evidence="5 8" id="KW-0812">Transmembrane</keyword>
<feature type="transmembrane region" description="Helical" evidence="8">
    <location>
        <begin position="284"/>
        <end position="312"/>
    </location>
</feature>
<accession>W9GSR0</accession>
<feature type="transmembrane region" description="Helical" evidence="8">
    <location>
        <begin position="45"/>
        <end position="70"/>
    </location>
</feature>
<protein>
    <submittedName>
        <fullName evidence="9">Permease</fullName>
    </submittedName>
</protein>
<keyword evidence="3" id="KW-0813">Transport</keyword>
<evidence type="ECO:0000256" key="6">
    <source>
        <dbReference type="ARBA" id="ARBA00022989"/>
    </source>
</evidence>
<evidence type="ECO:0000313" key="9">
    <source>
        <dbReference type="EMBL" id="EWY36930.1"/>
    </source>
</evidence>
<evidence type="ECO:0000313" key="10">
    <source>
        <dbReference type="Proteomes" id="UP000019486"/>
    </source>
</evidence>
<feature type="transmembrane region" description="Helical" evidence="8">
    <location>
        <begin position="186"/>
        <end position="206"/>
    </location>
</feature>
<feature type="transmembrane region" description="Helical" evidence="8">
    <location>
        <begin position="212"/>
        <end position="238"/>
    </location>
</feature>
<evidence type="ECO:0000256" key="3">
    <source>
        <dbReference type="ARBA" id="ARBA00022448"/>
    </source>
</evidence>
<dbReference type="EMBL" id="AVFL01000033">
    <property type="protein sequence ID" value="EWY36930.1"/>
    <property type="molecule type" value="Genomic_DNA"/>
</dbReference>
<name>W9GSR0_9PROT</name>
<gene>
    <name evidence="9" type="ORF">N825_22730</name>
</gene>
<evidence type="ECO:0000256" key="7">
    <source>
        <dbReference type="ARBA" id="ARBA00023136"/>
    </source>
</evidence>
<evidence type="ECO:0000256" key="1">
    <source>
        <dbReference type="ARBA" id="ARBA00004651"/>
    </source>
</evidence>
<feature type="transmembrane region" description="Helical" evidence="8">
    <location>
        <begin position="130"/>
        <end position="147"/>
    </location>
</feature>
<dbReference type="PANTHER" id="PTHR21716:SF53">
    <property type="entry name" value="PERMEASE PERM-RELATED"/>
    <property type="match status" value="1"/>
</dbReference>
<organism evidence="9 10">
    <name type="scientific">Skermanella stibiiresistens SB22</name>
    <dbReference type="NCBI Taxonomy" id="1385369"/>
    <lineage>
        <taxon>Bacteria</taxon>
        <taxon>Pseudomonadati</taxon>
        <taxon>Pseudomonadota</taxon>
        <taxon>Alphaproteobacteria</taxon>
        <taxon>Rhodospirillales</taxon>
        <taxon>Azospirillaceae</taxon>
        <taxon>Skermanella</taxon>
    </lineage>
</organism>
<dbReference type="STRING" id="1385369.N825_22730"/>
<keyword evidence="10" id="KW-1185">Reference proteome</keyword>
<evidence type="ECO:0000256" key="2">
    <source>
        <dbReference type="ARBA" id="ARBA00009773"/>
    </source>
</evidence>
<dbReference type="AlphaFoldDB" id="W9GSR0"/>
<dbReference type="GO" id="GO:0005886">
    <property type="term" value="C:plasma membrane"/>
    <property type="evidence" value="ECO:0007669"/>
    <property type="project" value="UniProtKB-SubCell"/>
</dbReference>
<keyword evidence="6 8" id="KW-1133">Transmembrane helix</keyword>
<evidence type="ECO:0000256" key="5">
    <source>
        <dbReference type="ARBA" id="ARBA00022692"/>
    </source>
</evidence>
<dbReference type="GO" id="GO:0055085">
    <property type="term" value="P:transmembrane transport"/>
    <property type="evidence" value="ECO:0007669"/>
    <property type="project" value="TreeGrafter"/>
</dbReference>
<reference evidence="9 10" key="1">
    <citation type="submission" date="2013-08" db="EMBL/GenBank/DDBJ databases">
        <title>The genome sequence of Skermanella stibiiresistens.</title>
        <authorList>
            <person name="Zhu W."/>
            <person name="Wang G."/>
        </authorList>
    </citation>
    <scope>NUCLEOTIDE SEQUENCE [LARGE SCALE GENOMIC DNA]</scope>
    <source>
        <strain evidence="9 10">SB22</strain>
    </source>
</reference>
<comment type="similarity">
    <text evidence="2">Belongs to the autoinducer-2 exporter (AI-2E) (TC 2.A.86) family.</text>
</comment>
<dbReference type="Pfam" id="PF01594">
    <property type="entry name" value="AI-2E_transport"/>
    <property type="match status" value="1"/>
</dbReference>
<comment type="caution">
    <text evidence="9">The sequence shown here is derived from an EMBL/GenBank/DDBJ whole genome shotgun (WGS) entry which is preliminary data.</text>
</comment>
<evidence type="ECO:0000256" key="8">
    <source>
        <dbReference type="SAM" id="Phobius"/>
    </source>
</evidence>
<evidence type="ECO:0000256" key="4">
    <source>
        <dbReference type="ARBA" id="ARBA00022475"/>
    </source>
</evidence>
<dbReference type="PATRIC" id="fig|1385369.3.peg.6024"/>